<feature type="binding site" evidence="8">
    <location>
        <position position="49"/>
    </location>
    <ligand>
        <name>FMN</name>
        <dbReference type="ChEBI" id="CHEBI:58210"/>
        <note>ligand shared between dimeric partners</note>
    </ligand>
</feature>
<evidence type="ECO:0000256" key="3">
    <source>
        <dbReference type="ARBA" id="ARBA00022643"/>
    </source>
</evidence>
<keyword evidence="5 7" id="KW-0560">Oxidoreductase</keyword>
<comment type="similarity">
    <text evidence="1 7">Belongs to the nitroreductase family.</text>
</comment>
<dbReference type="OrthoDB" id="9804207at2"/>
<dbReference type="InterPro" id="IPR000415">
    <property type="entry name" value="Nitroreductase-like"/>
</dbReference>
<evidence type="ECO:0000256" key="4">
    <source>
        <dbReference type="ARBA" id="ARBA00022857"/>
    </source>
</evidence>
<dbReference type="AlphaFoldDB" id="A0A2U8WHI0"/>
<keyword evidence="2 7" id="KW-0285">Flavoprotein</keyword>
<feature type="domain" description="Nitroreductase" evidence="9">
    <location>
        <begin position="29"/>
        <end position="174"/>
    </location>
</feature>
<dbReference type="InterPro" id="IPR052530">
    <property type="entry name" value="NAD(P)H_nitroreductase"/>
</dbReference>
<evidence type="ECO:0000256" key="5">
    <source>
        <dbReference type="ARBA" id="ARBA00023002"/>
    </source>
</evidence>
<proteinExistence type="inferred from homology"/>
<feature type="binding site" description="in other chain" evidence="8">
    <location>
        <begin position="143"/>
        <end position="145"/>
    </location>
    <ligand>
        <name>FMN</name>
        <dbReference type="ChEBI" id="CHEBI:58210"/>
        <note>ligand shared between dimeric partners</note>
    </ligand>
</feature>
<accession>A0A2U8WHI0</accession>
<evidence type="ECO:0000256" key="2">
    <source>
        <dbReference type="ARBA" id="ARBA00022630"/>
    </source>
</evidence>
<dbReference type="InterPro" id="IPR026021">
    <property type="entry name" value="YdjA-like"/>
</dbReference>
<feature type="binding site" description="in other chain" evidence="8">
    <location>
        <begin position="18"/>
        <end position="20"/>
    </location>
    <ligand>
        <name>FMN</name>
        <dbReference type="ChEBI" id="CHEBI:58210"/>
        <note>ligand shared between dimeric partners</note>
    </ligand>
</feature>
<dbReference type="Gene3D" id="3.40.109.10">
    <property type="entry name" value="NADH Oxidase"/>
    <property type="match status" value="1"/>
</dbReference>
<protein>
    <recommendedName>
        <fullName evidence="7">Putative NAD(P)H nitroreductase</fullName>
        <ecNumber evidence="7">1.-.-.-</ecNumber>
    </recommendedName>
</protein>
<dbReference type="EMBL" id="CP029550">
    <property type="protein sequence ID" value="AWN44860.1"/>
    <property type="molecule type" value="Genomic_DNA"/>
</dbReference>
<dbReference type="PIRSF" id="PIRSF000232">
    <property type="entry name" value="YdjA"/>
    <property type="match status" value="1"/>
</dbReference>
<evidence type="ECO:0000256" key="1">
    <source>
        <dbReference type="ARBA" id="ARBA00007118"/>
    </source>
</evidence>
<organism evidence="10 11">
    <name type="scientific">Methylobacterium durans</name>
    <dbReference type="NCBI Taxonomy" id="2202825"/>
    <lineage>
        <taxon>Bacteria</taxon>
        <taxon>Pseudomonadati</taxon>
        <taxon>Pseudomonadota</taxon>
        <taxon>Alphaproteobacteria</taxon>
        <taxon>Hyphomicrobiales</taxon>
        <taxon>Methylobacteriaceae</taxon>
        <taxon>Methylobacterium</taxon>
    </lineage>
</organism>
<gene>
    <name evidence="10" type="ORF">DK389_29500</name>
</gene>
<evidence type="ECO:0000313" key="10">
    <source>
        <dbReference type="EMBL" id="AWN44860.1"/>
    </source>
</evidence>
<evidence type="ECO:0000256" key="6">
    <source>
        <dbReference type="ARBA" id="ARBA00023027"/>
    </source>
</evidence>
<dbReference type="CDD" id="cd02135">
    <property type="entry name" value="YdjA-like"/>
    <property type="match status" value="1"/>
</dbReference>
<dbReference type="InterPro" id="IPR029479">
    <property type="entry name" value="Nitroreductase"/>
</dbReference>
<comment type="cofactor">
    <cofactor evidence="8">
        <name>FMN</name>
        <dbReference type="ChEBI" id="CHEBI:58210"/>
    </cofactor>
    <text evidence="8">Binds 1 FMN per subunit.</text>
</comment>
<dbReference type="EC" id="1.-.-.-" evidence="7"/>
<keyword evidence="11" id="KW-1185">Reference proteome</keyword>
<evidence type="ECO:0000313" key="11">
    <source>
        <dbReference type="Proteomes" id="UP000245926"/>
    </source>
</evidence>
<evidence type="ECO:0000259" key="9">
    <source>
        <dbReference type="Pfam" id="PF00881"/>
    </source>
</evidence>
<dbReference type="Pfam" id="PF00881">
    <property type="entry name" value="Nitroreductase"/>
    <property type="match status" value="1"/>
</dbReference>
<reference evidence="11" key="1">
    <citation type="submission" date="2018-05" db="EMBL/GenBank/DDBJ databases">
        <title>Complete Genome Sequence of Methylobacterium sp. 17SD2-17.</title>
        <authorList>
            <person name="Srinivasan S."/>
        </authorList>
    </citation>
    <scope>NUCLEOTIDE SEQUENCE [LARGE SCALE GENOMIC DNA]</scope>
    <source>
        <strain evidence="11">17SD2-17</strain>
    </source>
</reference>
<keyword evidence="6 7" id="KW-0520">NAD</keyword>
<sequence>MVPMPESLPDTLAFLGARRSVPPLRLEGPGPDPGSLDAILRIAARVPDHGKLAPWRFIVIAGEARERIGAVIEAAYRADHPEADADRLALERGRLAQAPLVVAVVSRAGPHAKIPEWEQVLSAGAATMNLCVAANASGFATAWLTEWYAYDRRILDALGLDPRERLAGFVHIGRASERPADRPRPDLAEIVTRL</sequence>
<keyword evidence="4 7" id="KW-0521">NADP</keyword>
<evidence type="ECO:0000256" key="7">
    <source>
        <dbReference type="PIRNR" id="PIRNR000232"/>
    </source>
</evidence>
<dbReference type="Proteomes" id="UP000245926">
    <property type="component" value="Chromosome"/>
</dbReference>
<dbReference type="SUPFAM" id="SSF55469">
    <property type="entry name" value="FMN-dependent nitroreductase-like"/>
    <property type="match status" value="1"/>
</dbReference>
<dbReference type="PANTHER" id="PTHR43821:SF1">
    <property type="entry name" value="NAD(P)H NITROREDUCTASE YDJA-RELATED"/>
    <property type="match status" value="1"/>
</dbReference>
<feature type="binding site" evidence="8">
    <location>
        <position position="45"/>
    </location>
    <ligand>
        <name>FMN</name>
        <dbReference type="ChEBI" id="CHEBI:58210"/>
        <note>ligand shared between dimeric partners</note>
    </ligand>
</feature>
<keyword evidence="3 7" id="KW-0288">FMN</keyword>
<dbReference type="PANTHER" id="PTHR43821">
    <property type="entry name" value="NAD(P)H NITROREDUCTASE YDJA-RELATED"/>
    <property type="match status" value="1"/>
</dbReference>
<name>A0A2U8WHI0_9HYPH</name>
<dbReference type="KEGG" id="mets:DK389_29500"/>
<evidence type="ECO:0000256" key="8">
    <source>
        <dbReference type="PIRSR" id="PIRSR000232-1"/>
    </source>
</evidence>
<dbReference type="GO" id="GO:0016491">
    <property type="term" value="F:oxidoreductase activity"/>
    <property type="evidence" value="ECO:0007669"/>
    <property type="project" value="UniProtKB-UniRule"/>
</dbReference>